<organism evidence="11 12">
    <name type="scientific">Candidatus Aphodenecus pullistercoris</name>
    <dbReference type="NCBI Taxonomy" id="2840669"/>
    <lineage>
        <taxon>Bacteria</taxon>
        <taxon>Pseudomonadati</taxon>
        <taxon>Spirochaetota</taxon>
        <taxon>Spirochaetia</taxon>
        <taxon>Spirochaetales</taxon>
        <taxon>Candidatus Aphodenecus</taxon>
    </lineage>
</organism>
<feature type="domain" description="Ketoreductase" evidence="10">
    <location>
        <begin position="6"/>
        <end position="191"/>
    </location>
</feature>
<dbReference type="NCBIfam" id="NF009466">
    <property type="entry name" value="PRK12826.1-2"/>
    <property type="match status" value="1"/>
</dbReference>
<keyword evidence="9" id="KW-0275">Fatty acid biosynthesis</keyword>
<reference evidence="11" key="2">
    <citation type="journal article" date="2021" name="PeerJ">
        <title>Extensive microbial diversity within the chicken gut microbiome revealed by metagenomics and culture.</title>
        <authorList>
            <person name="Gilroy R."/>
            <person name="Ravi A."/>
            <person name="Getino M."/>
            <person name="Pursley I."/>
            <person name="Horton D.L."/>
            <person name="Alikhan N.F."/>
            <person name="Baker D."/>
            <person name="Gharbi K."/>
            <person name="Hall N."/>
            <person name="Watson M."/>
            <person name="Adriaenssens E.M."/>
            <person name="Foster-Nyarko E."/>
            <person name="Jarju S."/>
            <person name="Secka A."/>
            <person name="Antonio M."/>
            <person name="Oren A."/>
            <person name="Chaudhuri R.R."/>
            <person name="La Ragione R."/>
            <person name="Hildebrand F."/>
            <person name="Pallen M.J."/>
        </authorList>
    </citation>
    <scope>NUCLEOTIDE SEQUENCE</scope>
    <source>
        <strain evidence="11">11167</strain>
    </source>
</reference>
<accession>A0A9D9EF27</accession>
<protein>
    <recommendedName>
        <fullName evidence="9">3-oxoacyl-[acyl-carrier-protein] reductase</fullName>
        <ecNumber evidence="9">1.1.1.100</ecNumber>
    </recommendedName>
</protein>
<comment type="similarity">
    <text evidence="2 8">Belongs to the short-chain dehydrogenases/reductases (SDR) family.</text>
</comment>
<keyword evidence="9" id="KW-0444">Lipid biosynthesis</keyword>
<comment type="pathway">
    <text evidence="9">Lipid metabolism; fatty acid biosynthesis.</text>
</comment>
<evidence type="ECO:0000256" key="8">
    <source>
        <dbReference type="RuleBase" id="RU000363"/>
    </source>
</evidence>
<dbReference type="InterPro" id="IPR002347">
    <property type="entry name" value="SDR_fam"/>
</dbReference>
<dbReference type="PANTHER" id="PTHR42760:SF133">
    <property type="entry name" value="3-OXOACYL-[ACYL-CARRIER-PROTEIN] REDUCTASE"/>
    <property type="match status" value="1"/>
</dbReference>
<keyword evidence="9" id="KW-0443">Lipid metabolism</keyword>
<evidence type="ECO:0000313" key="11">
    <source>
        <dbReference type="EMBL" id="MBO8443829.1"/>
    </source>
</evidence>
<dbReference type="InterPro" id="IPR020904">
    <property type="entry name" value="Sc_DH/Rdtase_CS"/>
</dbReference>
<dbReference type="Gene3D" id="3.40.50.720">
    <property type="entry name" value="NAD(P)-binding Rossmann-like Domain"/>
    <property type="match status" value="1"/>
</dbReference>
<feature type="active site" description="Proton acceptor" evidence="6">
    <location>
        <position position="155"/>
    </location>
</feature>
<dbReference type="InterPro" id="IPR011284">
    <property type="entry name" value="3oxo_ACP_reduc"/>
</dbReference>
<feature type="binding site" evidence="7">
    <location>
        <position position="188"/>
    </location>
    <ligand>
        <name>NADP(+)</name>
        <dbReference type="ChEBI" id="CHEBI:58349"/>
    </ligand>
</feature>
<keyword evidence="9" id="KW-0276">Fatty acid metabolism</keyword>
<dbReference type="Pfam" id="PF00106">
    <property type="entry name" value="adh_short"/>
    <property type="match status" value="1"/>
</dbReference>
<dbReference type="Proteomes" id="UP000823633">
    <property type="component" value="Unassembled WGS sequence"/>
</dbReference>
<reference evidence="11" key="1">
    <citation type="submission" date="2020-10" db="EMBL/GenBank/DDBJ databases">
        <authorList>
            <person name="Gilroy R."/>
        </authorList>
    </citation>
    <scope>NUCLEOTIDE SEQUENCE</scope>
    <source>
        <strain evidence="11">11167</strain>
    </source>
</reference>
<feature type="binding site" evidence="7">
    <location>
        <position position="90"/>
    </location>
    <ligand>
        <name>NADP(+)</name>
        <dbReference type="ChEBI" id="CHEBI:58349"/>
    </ligand>
</feature>
<dbReference type="PRINTS" id="PR00080">
    <property type="entry name" value="SDRFAMILY"/>
</dbReference>
<evidence type="ECO:0000259" key="10">
    <source>
        <dbReference type="SMART" id="SM00822"/>
    </source>
</evidence>
<evidence type="ECO:0000256" key="5">
    <source>
        <dbReference type="ARBA" id="ARBA00048508"/>
    </source>
</evidence>
<dbReference type="SUPFAM" id="SSF51735">
    <property type="entry name" value="NAD(P)-binding Rossmann-fold domains"/>
    <property type="match status" value="1"/>
</dbReference>
<evidence type="ECO:0000256" key="6">
    <source>
        <dbReference type="PIRSR" id="PIRSR611284-1"/>
    </source>
</evidence>
<feature type="binding site" evidence="7">
    <location>
        <begin position="12"/>
        <end position="15"/>
    </location>
    <ligand>
        <name>NADP(+)</name>
        <dbReference type="ChEBI" id="CHEBI:58349"/>
    </ligand>
</feature>
<dbReference type="InterPro" id="IPR036291">
    <property type="entry name" value="NAD(P)-bd_dom_sf"/>
</dbReference>
<dbReference type="SMART" id="SM00822">
    <property type="entry name" value="PKS_KR"/>
    <property type="match status" value="1"/>
</dbReference>
<evidence type="ECO:0000256" key="3">
    <source>
        <dbReference type="ARBA" id="ARBA00022857"/>
    </source>
</evidence>
<dbReference type="EMBL" id="JADIMU010000059">
    <property type="protein sequence ID" value="MBO8443829.1"/>
    <property type="molecule type" value="Genomic_DNA"/>
</dbReference>
<keyword evidence="4 9" id="KW-0560">Oxidoreductase</keyword>
<gene>
    <name evidence="11" type="primary">fabG</name>
    <name evidence="11" type="ORF">IAC42_08775</name>
</gene>
<dbReference type="PANTHER" id="PTHR42760">
    <property type="entry name" value="SHORT-CHAIN DEHYDROGENASES/REDUCTASES FAMILY MEMBER"/>
    <property type="match status" value="1"/>
</dbReference>
<evidence type="ECO:0000313" key="12">
    <source>
        <dbReference type="Proteomes" id="UP000823633"/>
    </source>
</evidence>
<sequence>MDLKGKNAVVTGASRGIGLQIAKDLAQKGVNVAIVDIGPAEVAQAAVEAVSAYGVTAHSYSCDVSKGESVKDAVAAIRKDFGTVELLVNNAGITRDNLMSFMKEEDFEAVIAVNLKGVFNMTKAISGLMIRQKLGRIVNISSVSGLMGNAGQVNYAASKAGVVGLTKSVARELASRGITCNAVAPGFIETAMTKDLDNSPLVATIPLGHMGQVEDVAQAVVFLLSSDYITGEVLRVDGGIAM</sequence>
<evidence type="ECO:0000256" key="4">
    <source>
        <dbReference type="ARBA" id="ARBA00023002"/>
    </source>
</evidence>
<dbReference type="GO" id="GO:0006633">
    <property type="term" value="P:fatty acid biosynthetic process"/>
    <property type="evidence" value="ECO:0007669"/>
    <property type="project" value="UniProtKB-KW"/>
</dbReference>
<dbReference type="NCBIfam" id="NF005559">
    <property type="entry name" value="PRK07231.1"/>
    <property type="match status" value="1"/>
</dbReference>
<dbReference type="GO" id="GO:0004316">
    <property type="term" value="F:3-oxoacyl-[acyl-carrier-protein] reductase (NADPH) activity"/>
    <property type="evidence" value="ECO:0007669"/>
    <property type="project" value="UniProtKB-UniRule"/>
</dbReference>
<evidence type="ECO:0000256" key="7">
    <source>
        <dbReference type="PIRSR" id="PIRSR611284-2"/>
    </source>
</evidence>
<keyword evidence="3 7" id="KW-0521">NADP</keyword>
<dbReference type="AlphaFoldDB" id="A0A9D9EF27"/>
<comment type="caution">
    <text evidence="11">The sequence shown here is derived from an EMBL/GenBank/DDBJ whole genome shotgun (WGS) entry which is preliminary data.</text>
</comment>
<proteinExistence type="inferred from homology"/>
<feature type="binding site" evidence="7">
    <location>
        <begin position="155"/>
        <end position="159"/>
    </location>
    <ligand>
        <name>NADP(+)</name>
        <dbReference type="ChEBI" id="CHEBI:58349"/>
    </ligand>
</feature>
<dbReference type="EC" id="1.1.1.100" evidence="9"/>
<dbReference type="InterPro" id="IPR057326">
    <property type="entry name" value="KR_dom"/>
</dbReference>
<name>A0A9D9EF27_9SPIR</name>
<dbReference type="PRINTS" id="PR00081">
    <property type="entry name" value="GDHRDH"/>
</dbReference>
<evidence type="ECO:0000256" key="9">
    <source>
        <dbReference type="RuleBase" id="RU366074"/>
    </source>
</evidence>
<comment type="catalytic activity">
    <reaction evidence="5 9">
        <text>a (3R)-hydroxyacyl-[ACP] + NADP(+) = a 3-oxoacyl-[ACP] + NADPH + H(+)</text>
        <dbReference type="Rhea" id="RHEA:17397"/>
        <dbReference type="Rhea" id="RHEA-COMP:9916"/>
        <dbReference type="Rhea" id="RHEA-COMP:9945"/>
        <dbReference type="ChEBI" id="CHEBI:15378"/>
        <dbReference type="ChEBI" id="CHEBI:57783"/>
        <dbReference type="ChEBI" id="CHEBI:58349"/>
        <dbReference type="ChEBI" id="CHEBI:78776"/>
        <dbReference type="ChEBI" id="CHEBI:78827"/>
        <dbReference type="EC" id="1.1.1.100"/>
    </reaction>
</comment>
<evidence type="ECO:0000256" key="2">
    <source>
        <dbReference type="ARBA" id="ARBA00006484"/>
    </source>
</evidence>
<dbReference type="NCBIfam" id="TIGR01830">
    <property type="entry name" value="3oxo_ACP_reduc"/>
    <property type="match status" value="1"/>
</dbReference>
<evidence type="ECO:0000256" key="1">
    <source>
        <dbReference type="ARBA" id="ARBA00002607"/>
    </source>
</evidence>
<comment type="subunit">
    <text evidence="9">Homotetramer.</text>
</comment>
<dbReference type="GO" id="GO:0051287">
    <property type="term" value="F:NAD binding"/>
    <property type="evidence" value="ECO:0007669"/>
    <property type="project" value="UniProtKB-UniRule"/>
</dbReference>
<dbReference type="FunFam" id="3.40.50.720:FF:000115">
    <property type="entry name" value="3-oxoacyl-[acyl-carrier-protein] reductase FabG"/>
    <property type="match status" value="1"/>
</dbReference>
<comment type="function">
    <text evidence="1 9">Catalyzes the NADPH-dependent reduction of beta-ketoacyl-ACP substrates to beta-hydroxyacyl-ACP products, the first reductive step in the elongation cycle of fatty acid biosynthesis.</text>
</comment>
<dbReference type="PROSITE" id="PS00061">
    <property type="entry name" value="ADH_SHORT"/>
    <property type="match status" value="1"/>
</dbReference>